<accession>A0A4R3Q150</accession>
<evidence type="ECO:0000313" key="2">
    <source>
        <dbReference type="EMBL" id="TCU14084.1"/>
    </source>
</evidence>
<organism evidence="2 3">
    <name type="scientific">Rhizobium sullae</name>
    <name type="common">Rhizobium hedysari</name>
    <dbReference type="NCBI Taxonomy" id="50338"/>
    <lineage>
        <taxon>Bacteria</taxon>
        <taxon>Pseudomonadati</taxon>
        <taxon>Pseudomonadota</taxon>
        <taxon>Alphaproteobacteria</taxon>
        <taxon>Hyphomicrobiales</taxon>
        <taxon>Rhizobiaceae</taxon>
        <taxon>Rhizobium/Agrobacterium group</taxon>
        <taxon>Rhizobium</taxon>
    </lineage>
</organism>
<reference evidence="2 3" key="1">
    <citation type="submission" date="2019-03" db="EMBL/GenBank/DDBJ databases">
        <title>Genomic Encyclopedia of Type Strains, Phase IV (KMG-V): Genome sequencing to study the core and pangenomes of soil and plant-associated prokaryotes.</title>
        <authorList>
            <person name="Whitman W."/>
        </authorList>
    </citation>
    <scope>NUCLEOTIDE SEQUENCE [LARGE SCALE GENOMIC DNA]</scope>
    <source>
        <strain evidence="2 3">Hc14</strain>
    </source>
</reference>
<comment type="caution">
    <text evidence="2">The sequence shown here is derived from an EMBL/GenBank/DDBJ whole genome shotgun (WGS) entry which is preliminary data.</text>
</comment>
<name>A0A4R3Q150_RHISU</name>
<evidence type="ECO:0000256" key="1">
    <source>
        <dbReference type="SAM" id="MobiDB-lite"/>
    </source>
</evidence>
<feature type="compositionally biased region" description="Polar residues" evidence="1">
    <location>
        <begin position="1"/>
        <end position="17"/>
    </location>
</feature>
<feature type="region of interest" description="Disordered" evidence="1">
    <location>
        <begin position="1"/>
        <end position="24"/>
    </location>
</feature>
<dbReference type="AlphaFoldDB" id="A0A4R3Q150"/>
<evidence type="ECO:0000313" key="3">
    <source>
        <dbReference type="Proteomes" id="UP000294576"/>
    </source>
</evidence>
<protein>
    <submittedName>
        <fullName evidence="2">Uncharacterized protein</fullName>
    </submittedName>
</protein>
<dbReference type="EMBL" id="SMBH01000010">
    <property type="protein sequence ID" value="TCU14084.1"/>
    <property type="molecule type" value="Genomic_DNA"/>
</dbReference>
<sequence length="302" mass="31629">MVRSQSALQRSRRTPLQESGWDRPSGSCGLGRLCPTAFQVSSPTKGPPLRDVAGSSLHEICDVSQLAAPGRSRRSKEHQRAALMFADMALLKRSACATSNRSSIFVSCTFCAWSCSASRLLSRLFSASRAASSSKETQSRAVTDSALRGSFLPIAMCAIGTALRLARFRWVPFDVFRGCGAGSLSCTGATTSAVRTSVSCCFGTSTSATFGPLPDGTAASAVLASPTCPLAEPEFIGSGGMVSPSSGVPGAAFELNGCGAVSSASRTKALRSVSPQIELVRTFVDRRPDLNSTTKFRCGIFI</sequence>
<dbReference type="Proteomes" id="UP000294576">
    <property type="component" value="Unassembled WGS sequence"/>
</dbReference>
<gene>
    <name evidence="2" type="ORF">EV132_110161</name>
</gene>
<proteinExistence type="predicted"/>